<dbReference type="EMBL" id="JAFBDZ010000003">
    <property type="protein sequence ID" value="MBM7586416.1"/>
    <property type="molecule type" value="Genomic_DNA"/>
</dbReference>
<protein>
    <submittedName>
        <fullName evidence="3">Damage-inducible protein DinB</fullName>
    </submittedName>
</protein>
<reference evidence="3 4" key="1">
    <citation type="submission" date="2021-01" db="EMBL/GenBank/DDBJ databases">
        <title>Genomic Encyclopedia of Type Strains, Phase IV (KMG-IV): sequencing the most valuable type-strain genomes for metagenomic binning, comparative biology and taxonomic classification.</title>
        <authorList>
            <person name="Goeker M."/>
        </authorList>
    </citation>
    <scope>NUCLEOTIDE SEQUENCE [LARGE SCALE GENOMIC DNA]</scope>
    <source>
        <strain evidence="3 4">DSM 24834</strain>
    </source>
</reference>
<evidence type="ECO:0000256" key="2">
    <source>
        <dbReference type="ARBA" id="ARBA00022723"/>
    </source>
</evidence>
<comment type="similarity">
    <text evidence="1">Belongs to the DinB family.</text>
</comment>
<evidence type="ECO:0000313" key="3">
    <source>
        <dbReference type="EMBL" id="MBM7586416.1"/>
    </source>
</evidence>
<dbReference type="RefSeq" id="WP_205173638.1">
    <property type="nucleotide sequence ID" value="NZ_JAFBDZ010000003.1"/>
</dbReference>
<evidence type="ECO:0000256" key="1">
    <source>
        <dbReference type="ARBA" id="ARBA00008635"/>
    </source>
</evidence>
<organism evidence="3 4">
    <name type="scientific">Rossellomorea pakistanensis</name>
    <dbReference type="NCBI Taxonomy" id="992288"/>
    <lineage>
        <taxon>Bacteria</taxon>
        <taxon>Bacillati</taxon>
        <taxon>Bacillota</taxon>
        <taxon>Bacilli</taxon>
        <taxon>Bacillales</taxon>
        <taxon>Bacillaceae</taxon>
        <taxon>Rossellomorea</taxon>
    </lineage>
</organism>
<dbReference type="InterPro" id="IPR007837">
    <property type="entry name" value="DinB"/>
</dbReference>
<comment type="caution">
    <text evidence="3">The sequence shown here is derived from an EMBL/GenBank/DDBJ whole genome shotgun (WGS) entry which is preliminary data.</text>
</comment>
<name>A0ABS2NEY3_9BACI</name>
<dbReference type="Pfam" id="PF05163">
    <property type="entry name" value="DinB"/>
    <property type="match status" value="1"/>
</dbReference>
<gene>
    <name evidence="3" type="ORF">JOC86_002968</name>
</gene>
<dbReference type="Proteomes" id="UP001646157">
    <property type="component" value="Unassembled WGS sequence"/>
</dbReference>
<dbReference type="InterPro" id="IPR034660">
    <property type="entry name" value="DinB/YfiT-like"/>
</dbReference>
<dbReference type="Gene3D" id="1.20.120.450">
    <property type="entry name" value="dinb family like domain"/>
    <property type="match status" value="1"/>
</dbReference>
<dbReference type="PANTHER" id="PTHR37302:SF1">
    <property type="entry name" value="PROTEIN DINB"/>
    <property type="match status" value="1"/>
</dbReference>
<keyword evidence="2" id="KW-0479">Metal-binding</keyword>
<sequence>MNQTIQFFDYHLWANTLVFNHLKELPSEVTYKDVQSVFPSLYDTLSHMYRTDFVWLKTMKGESFDKTLEAVQQLNNENLGRSTEVLEKDYLQVSEEYKTFIQQLDDVNDRITINHPSYGSWSVSYAELLQHVANHGTYHRGNITAILRQLGYKGTPTDYVYYLFELKSRQS</sequence>
<keyword evidence="4" id="KW-1185">Reference proteome</keyword>
<dbReference type="PANTHER" id="PTHR37302">
    <property type="entry name" value="SLR1116 PROTEIN"/>
    <property type="match status" value="1"/>
</dbReference>
<dbReference type="SUPFAM" id="SSF109854">
    <property type="entry name" value="DinB/YfiT-like putative metalloenzymes"/>
    <property type="match status" value="1"/>
</dbReference>
<proteinExistence type="inferred from homology"/>
<accession>A0ABS2NEY3</accession>
<evidence type="ECO:0000313" key="4">
    <source>
        <dbReference type="Proteomes" id="UP001646157"/>
    </source>
</evidence>